<sequence length="205" mass="22747">MQTIDETAGNESIFKDSPGNPITAVRAWFAHAIAQNASEPGVMALATVSADGVPSSRIIQVLEVRDEGFVFATHAHSPKGRDIAATGWASGVFYWRETKRQVIVTGKVTLLPEEESDSLWESRPHESHAMSTVSRQSAPLEDERALADEIELVGRSASLARPQGWVGYIVRPTVLEFWEFSPDRIYKRLRYENAAGAWSNQRLQP</sequence>
<feature type="binding site" evidence="5">
    <location>
        <position position="101"/>
    </location>
    <ligand>
        <name>FMN</name>
        <dbReference type="ChEBI" id="CHEBI:58210"/>
    </ligand>
</feature>
<dbReference type="OrthoDB" id="9780392at2"/>
<dbReference type="InterPro" id="IPR000659">
    <property type="entry name" value="Pyridox_Oxase"/>
</dbReference>
<organism evidence="9 10">
    <name type="scientific">Trinickia dabaoshanensis</name>
    <dbReference type="NCBI Taxonomy" id="564714"/>
    <lineage>
        <taxon>Bacteria</taxon>
        <taxon>Pseudomonadati</taxon>
        <taxon>Pseudomonadota</taxon>
        <taxon>Betaproteobacteria</taxon>
        <taxon>Burkholderiales</taxon>
        <taxon>Burkholderiaceae</taxon>
        <taxon>Trinickia</taxon>
    </lineage>
</organism>
<name>A0A2N7VMF2_9BURK</name>
<evidence type="ECO:0000256" key="5">
    <source>
        <dbReference type="PIRSR" id="PIRSR000190-2"/>
    </source>
</evidence>
<keyword evidence="2" id="KW-0285">Flavoprotein</keyword>
<evidence type="ECO:0000259" key="7">
    <source>
        <dbReference type="Pfam" id="PF01243"/>
    </source>
</evidence>
<dbReference type="RefSeq" id="WP_102646651.1">
    <property type="nucleotide sequence ID" value="NZ_PNYA01000015.1"/>
</dbReference>
<feature type="binding site" evidence="5">
    <location>
        <begin position="136"/>
        <end position="137"/>
    </location>
    <ligand>
        <name>FMN</name>
        <dbReference type="ChEBI" id="CHEBI:58210"/>
    </ligand>
</feature>
<evidence type="ECO:0000256" key="6">
    <source>
        <dbReference type="SAM" id="MobiDB-lite"/>
    </source>
</evidence>
<gene>
    <name evidence="9" type="primary">pdxH</name>
    <name evidence="9" type="ORF">C0Z18_17325</name>
</gene>
<proteinExistence type="inferred from homology"/>
<keyword evidence="4" id="KW-0560">Oxidoreductase</keyword>
<evidence type="ECO:0000313" key="9">
    <source>
        <dbReference type="EMBL" id="PMS18338.1"/>
    </source>
</evidence>
<dbReference type="SUPFAM" id="SSF50475">
    <property type="entry name" value="FMN-binding split barrel"/>
    <property type="match status" value="1"/>
</dbReference>
<dbReference type="AlphaFoldDB" id="A0A2N7VMF2"/>
<reference evidence="9 10" key="1">
    <citation type="submission" date="2018-01" db="EMBL/GenBank/DDBJ databases">
        <title>Whole genome analyses suggest that Burkholderia sensu lato contains two further novel genera in the rhizoxinica-symbiotica group Mycetohabitans gen. nov., and Trinickia gen. nov.: implications for the evolution of diazotrophy and nodulation in the Burkholderiaceae.</title>
        <authorList>
            <person name="Estrada-de los Santos P."/>
            <person name="Palmer M."/>
            <person name="Chavez-Ramirez B."/>
            <person name="Beukes C."/>
            <person name="Steenkamp E.T."/>
            <person name="Hirsch A.M."/>
            <person name="Manyaka P."/>
            <person name="Maluk M."/>
            <person name="Lafos M."/>
            <person name="Crook M."/>
            <person name="Gross E."/>
            <person name="Simon M.F."/>
            <person name="Bueno dos Reis Junior F."/>
            <person name="Poole P.S."/>
            <person name="Venter S.N."/>
            <person name="James E.K."/>
        </authorList>
    </citation>
    <scope>NUCLEOTIDE SEQUENCE [LARGE SCALE GENOMIC DNA]</scope>
    <source>
        <strain evidence="9 10">GIMN1.004</strain>
    </source>
</reference>
<comment type="similarity">
    <text evidence="1">Belongs to the pyridoxamine 5'-phosphate oxidase family.</text>
</comment>
<dbReference type="Gene3D" id="2.30.110.10">
    <property type="entry name" value="Electron Transport, Fmn-binding Protein, Chain A"/>
    <property type="match status" value="1"/>
</dbReference>
<dbReference type="EMBL" id="PNYA01000015">
    <property type="protein sequence ID" value="PMS18338.1"/>
    <property type="molecule type" value="Genomic_DNA"/>
</dbReference>
<keyword evidence="3 5" id="KW-0288">FMN</keyword>
<accession>A0A2N7VMF2</accession>
<feature type="binding site" evidence="5">
    <location>
        <position position="79"/>
    </location>
    <ligand>
        <name>FMN</name>
        <dbReference type="ChEBI" id="CHEBI:58210"/>
    </ligand>
</feature>
<dbReference type="NCBIfam" id="NF004231">
    <property type="entry name" value="PRK05679.1"/>
    <property type="match status" value="1"/>
</dbReference>
<evidence type="ECO:0000256" key="1">
    <source>
        <dbReference type="ARBA" id="ARBA00007301"/>
    </source>
</evidence>
<dbReference type="PANTHER" id="PTHR10851">
    <property type="entry name" value="PYRIDOXINE-5-PHOSPHATE OXIDASE"/>
    <property type="match status" value="1"/>
</dbReference>
<evidence type="ECO:0000313" key="10">
    <source>
        <dbReference type="Proteomes" id="UP000235616"/>
    </source>
</evidence>
<dbReference type="InterPro" id="IPR012349">
    <property type="entry name" value="Split_barrel_FMN-bd"/>
</dbReference>
<dbReference type="GO" id="GO:0008615">
    <property type="term" value="P:pyridoxine biosynthetic process"/>
    <property type="evidence" value="ECO:0007669"/>
    <property type="project" value="InterPro"/>
</dbReference>
<dbReference type="InterPro" id="IPR019576">
    <property type="entry name" value="Pyridoxamine_oxidase_dimer_C"/>
</dbReference>
<dbReference type="Pfam" id="PF10590">
    <property type="entry name" value="PNP_phzG_C"/>
    <property type="match status" value="1"/>
</dbReference>
<evidence type="ECO:0000256" key="3">
    <source>
        <dbReference type="ARBA" id="ARBA00022643"/>
    </source>
</evidence>
<dbReference type="Proteomes" id="UP000235616">
    <property type="component" value="Unassembled WGS sequence"/>
</dbReference>
<evidence type="ECO:0000256" key="4">
    <source>
        <dbReference type="ARBA" id="ARBA00023002"/>
    </source>
</evidence>
<comment type="caution">
    <text evidence="9">The sequence shown here is derived from an EMBL/GenBank/DDBJ whole genome shotgun (WGS) entry which is preliminary data.</text>
</comment>
<feature type="binding site" evidence="5">
    <location>
        <position position="188"/>
    </location>
    <ligand>
        <name>FMN</name>
        <dbReference type="ChEBI" id="CHEBI:58210"/>
    </ligand>
</feature>
<dbReference type="PANTHER" id="PTHR10851:SF0">
    <property type="entry name" value="PYRIDOXINE-5'-PHOSPHATE OXIDASE"/>
    <property type="match status" value="1"/>
</dbReference>
<protein>
    <submittedName>
        <fullName evidence="9">Pyridoxamine 5'-phosphate oxidase</fullName>
    </submittedName>
</protein>
<feature type="binding site" evidence="5">
    <location>
        <position position="178"/>
    </location>
    <ligand>
        <name>FMN</name>
        <dbReference type="ChEBI" id="CHEBI:58210"/>
    </ligand>
</feature>
<feature type="region of interest" description="Disordered" evidence="6">
    <location>
        <begin position="119"/>
        <end position="140"/>
    </location>
</feature>
<dbReference type="PIRSF" id="PIRSF000190">
    <property type="entry name" value="Pyd_amn-ph_oxd"/>
    <property type="match status" value="1"/>
</dbReference>
<comment type="cofactor">
    <cofactor evidence="5">
        <name>FMN</name>
        <dbReference type="ChEBI" id="CHEBI:58210"/>
    </cofactor>
    <text evidence="5">Binds 1 FMN per subunit.</text>
</comment>
<dbReference type="GO" id="GO:0010181">
    <property type="term" value="F:FMN binding"/>
    <property type="evidence" value="ECO:0007669"/>
    <property type="project" value="InterPro"/>
</dbReference>
<keyword evidence="10" id="KW-1185">Reference proteome</keyword>
<evidence type="ECO:0000256" key="2">
    <source>
        <dbReference type="ARBA" id="ARBA00022630"/>
    </source>
</evidence>
<feature type="domain" description="Pyridoxine 5'-phosphate oxidase dimerisation C-terminal" evidence="8">
    <location>
        <begin position="165"/>
        <end position="205"/>
    </location>
</feature>
<feature type="domain" description="Pyridoxamine 5'-phosphate oxidase N-terminal" evidence="7">
    <location>
        <begin position="32"/>
        <end position="153"/>
    </location>
</feature>
<dbReference type="GO" id="GO:0004733">
    <property type="term" value="F:pyridoxamine phosphate oxidase activity"/>
    <property type="evidence" value="ECO:0007669"/>
    <property type="project" value="InterPro"/>
</dbReference>
<dbReference type="InterPro" id="IPR011576">
    <property type="entry name" value="Pyridox_Oxase_N"/>
</dbReference>
<evidence type="ECO:0000259" key="8">
    <source>
        <dbReference type="Pfam" id="PF10590"/>
    </source>
</evidence>
<dbReference type="Pfam" id="PF01243">
    <property type="entry name" value="PNPOx_N"/>
    <property type="match status" value="1"/>
</dbReference>